<evidence type="ECO:0008006" key="3">
    <source>
        <dbReference type="Google" id="ProtNLM"/>
    </source>
</evidence>
<sequence>MTVGATVVGLGVVIWQAYAAAERRRGVEPKELGRTAQVYLRSREHQLREDLALGAGPTVEDLAAAAHIRRENLGTFGRVLRAHRQELLALADASTLTPTKALAWLERVGALAGTDPRLDADRQAFLSTQEGARTAEVAR</sequence>
<proteinExistence type="predicted"/>
<organism evidence="1 2">
    <name type="scientific">Pyxidicoccus parkwayensis</name>
    <dbReference type="NCBI Taxonomy" id="2813578"/>
    <lineage>
        <taxon>Bacteria</taxon>
        <taxon>Pseudomonadati</taxon>
        <taxon>Myxococcota</taxon>
        <taxon>Myxococcia</taxon>
        <taxon>Myxococcales</taxon>
        <taxon>Cystobacterineae</taxon>
        <taxon>Myxococcaceae</taxon>
        <taxon>Pyxidicoccus</taxon>
    </lineage>
</organism>
<evidence type="ECO:0000313" key="2">
    <source>
        <dbReference type="Proteomes" id="UP000662747"/>
    </source>
</evidence>
<protein>
    <recommendedName>
        <fullName evidence="3">Lipoprotein</fullName>
    </recommendedName>
</protein>
<accession>A0ABX7PD81</accession>
<evidence type="ECO:0000313" key="1">
    <source>
        <dbReference type="EMBL" id="QSQ28539.1"/>
    </source>
</evidence>
<name>A0ABX7PD81_9BACT</name>
<keyword evidence="2" id="KW-1185">Reference proteome</keyword>
<dbReference type="EMBL" id="CP071090">
    <property type="protein sequence ID" value="QSQ28539.1"/>
    <property type="molecule type" value="Genomic_DNA"/>
</dbReference>
<gene>
    <name evidence="1" type="ORF">JY651_45410</name>
</gene>
<dbReference type="Proteomes" id="UP000662747">
    <property type="component" value="Chromosome"/>
</dbReference>
<reference evidence="1 2" key="1">
    <citation type="submission" date="2021-02" db="EMBL/GenBank/DDBJ databases">
        <title>De Novo genome assembly of isolated myxobacteria.</title>
        <authorList>
            <person name="Stevens D.C."/>
        </authorList>
    </citation>
    <scope>NUCLEOTIDE SEQUENCE [LARGE SCALE GENOMIC DNA]</scope>
    <source>
        <strain evidence="2">SCPEA02</strain>
    </source>
</reference>